<keyword evidence="2" id="KW-1185">Reference proteome</keyword>
<accession>A0AA46MCL8</accession>
<reference evidence="1" key="1">
    <citation type="submission" date="2021-10" db="EMBL/GenBank/DDBJ databases">
        <authorList>
            <person name="Medvedeva S."/>
            <person name="Sun J."/>
            <person name="Yutin N."/>
            <person name="Koonin E.V."/>
            <person name="Nunoura T."/>
            <person name="Rinke C."/>
            <person name="Krupovic M."/>
        </authorList>
    </citation>
    <scope>NUCLEOTIDE SEQUENCE</scope>
    <source>
        <strain evidence="1">SkuldV1</strain>
    </source>
</reference>
<dbReference type="Proteomes" id="UP001157400">
    <property type="component" value="Segment"/>
</dbReference>
<gene>
    <name evidence="1" type="ORF">11324_00011</name>
</gene>
<dbReference type="EMBL" id="OK558607">
    <property type="protein sequence ID" value="UPO70965.1"/>
    <property type="molecule type" value="Genomic_DNA"/>
</dbReference>
<protein>
    <submittedName>
        <fullName evidence="1">Uncharacterized protein</fullName>
    </submittedName>
</protein>
<name>A0AA46MCL8_9VIRU</name>
<proteinExistence type="predicted"/>
<evidence type="ECO:0000313" key="1">
    <source>
        <dbReference type="EMBL" id="UPO70965.1"/>
    </source>
</evidence>
<sequence length="99" mass="11888">MNLDQFIVDLKNLEYSEIDRGTIRIVLNMEAKAEKWSFIVKLLISDKVGLLTTNYFIKKLMTLRKLMKKNRGYQILDSEKKLVYFKEYPYDKIEYLRGI</sequence>
<evidence type="ECO:0000313" key="2">
    <source>
        <dbReference type="Proteomes" id="UP001157400"/>
    </source>
</evidence>
<organism evidence="1 2">
    <name type="scientific">Lokiarchaeia virus SkuldV1</name>
    <dbReference type="NCBI Taxonomy" id="3058189"/>
    <lineage>
        <taxon>Viruses</taxon>
        <taxon>Varidnaviria</taxon>
        <taxon>Abadenavirae</taxon>
        <taxon>Produgelaviricota</taxon>
        <taxon>Belvinaviricetes</taxon>
        <taxon>Atroposvirales</taxon>
        <taxon>Skuldviridae</taxon>
        <taxon>Delusorvirus</taxon>
        <taxon>Delusorvirus hikurangiense</taxon>
    </lineage>
</organism>